<feature type="transmembrane region" description="Helical" evidence="5">
    <location>
        <begin position="233"/>
        <end position="255"/>
    </location>
</feature>
<keyword evidence="5" id="KW-0813">Transport</keyword>
<gene>
    <name evidence="7" type="ORF">SAMN05421742_10462</name>
</gene>
<feature type="transmembrane region" description="Helical" evidence="5">
    <location>
        <begin position="147"/>
        <end position="171"/>
    </location>
</feature>
<dbReference type="AlphaFoldDB" id="A0A1G7ZBT3"/>
<evidence type="ECO:0000256" key="5">
    <source>
        <dbReference type="RuleBase" id="RU361157"/>
    </source>
</evidence>
<dbReference type="InterPro" id="IPR013525">
    <property type="entry name" value="ABC2_TM"/>
</dbReference>
<dbReference type="GO" id="GO:0140359">
    <property type="term" value="F:ABC-type transporter activity"/>
    <property type="evidence" value="ECO:0007669"/>
    <property type="project" value="InterPro"/>
</dbReference>
<feature type="transmembrane region" description="Helical" evidence="5">
    <location>
        <begin position="57"/>
        <end position="76"/>
    </location>
</feature>
<evidence type="ECO:0000259" key="6">
    <source>
        <dbReference type="PROSITE" id="PS51012"/>
    </source>
</evidence>
<feature type="domain" description="ABC transmembrane type-2" evidence="6">
    <location>
        <begin position="28"/>
        <end position="262"/>
    </location>
</feature>
<keyword evidence="3 5" id="KW-1133">Transmembrane helix</keyword>
<evidence type="ECO:0000256" key="3">
    <source>
        <dbReference type="ARBA" id="ARBA00022989"/>
    </source>
</evidence>
<keyword evidence="4 5" id="KW-0472">Membrane</keyword>
<dbReference type="Pfam" id="PF01061">
    <property type="entry name" value="ABC2_membrane"/>
    <property type="match status" value="1"/>
</dbReference>
<comment type="subcellular location">
    <subcellularLocation>
        <location evidence="5">Cell inner membrane</location>
        <topology evidence="5">Multi-pass membrane protein</topology>
    </subcellularLocation>
    <subcellularLocation>
        <location evidence="1">Membrane</location>
        <topology evidence="1">Multi-pass membrane protein</topology>
    </subcellularLocation>
</comment>
<proteinExistence type="inferred from homology"/>
<comment type="caution">
    <text evidence="5">Lacks conserved residue(s) required for the propagation of feature annotation.</text>
</comment>
<dbReference type="PIRSF" id="PIRSF006648">
    <property type="entry name" value="DrrB"/>
    <property type="match status" value="1"/>
</dbReference>
<keyword evidence="8" id="KW-1185">Reference proteome</keyword>
<sequence>MNERFPLPVRRVLAIVLRHIYVLRGSPPRILEMAYWPTVQMILWGFISKFFVGHSEWVAQAAGVLIAGVLLWDVLFRANIGQAVGFMEEMWSRNLGHLFVSPLRPYEFLVGTMTMSLVRTTVGVLPAALLAIPFYDFNVFGLGWPLATFFASLMMFGWAIGVFISGILLRFGLGAESLAWAFVFAFGPISGIYYPISVLPEWLQAIALAAPPAHVFEGMRAVLFEGRVDTHHMAAAFGLNLLYLGAAAAFFLAMVTSARRRGQLLDLGE</sequence>
<comment type="similarity">
    <text evidence="5">Belongs to the ABC-2 integral membrane protein family.</text>
</comment>
<dbReference type="PROSITE" id="PS51012">
    <property type="entry name" value="ABC_TM2"/>
    <property type="match status" value="1"/>
</dbReference>
<evidence type="ECO:0000256" key="1">
    <source>
        <dbReference type="ARBA" id="ARBA00004141"/>
    </source>
</evidence>
<dbReference type="InterPro" id="IPR047817">
    <property type="entry name" value="ABC2_TM_bact-type"/>
</dbReference>
<protein>
    <recommendedName>
        <fullName evidence="5">Transport permease protein</fullName>
    </recommendedName>
</protein>
<dbReference type="PANTHER" id="PTHR43229">
    <property type="entry name" value="NODULATION PROTEIN J"/>
    <property type="match status" value="1"/>
</dbReference>
<dbReference type="OrthoDB" id="9786643at2"/>
<dbReference type="RefSeq" id="WP_092617670.1">
    <property type="nucleotide sequence ID" value="NZ_FNCV01000004.1"/>
</dbReference>
<evidence type="ECO:0000313" key="7">
    <source>
        <dbReference type="EMBL" id="SDH06089.1"/>
    </source>
</evidence>
<reference evidence="8" key="1">
    <citation type="submission" date="2016-10" db="EMBL/GenBank/DDBJ databases">
        <authorList>
            <person name="Varghese N."/>
            <person name="Submissions S."/>
        </authorList>
    </citation>
    <scope>NUCLEOTIDE SEQUENCE [LARGE SCALE GENOMIC DNA]</scope>
    <source>
        <strain evidence="8">930I</strain>
    </source>
</reference>
<dbReference type="PANTHER" id="PTHR43229:SF6">
    <property type="entry name" value="ABC-TYPE MULTIDRUG TRANSPORT SYSTEM, PERMEASE COMPONENT"/>
    <property type="match status" value="1"/>
</dbReference>
<dbReference type="GO" id="GO:0043190">
    <property type="term" value="C:ATP-binding cassette (ABC) transporter complex"/>
    <property type="evidence" value="ECO:0007669"/>
    <property type="project" value="InterPro"/>
</dbReference>
<evidence type="ECO:0000256" key="2">
    <source>
        <dbReference type="ARBA" id="ARBA00022692"/>
    </source>
</evidence>
<keyword evidence="2 5" id="KW-0812">Transmembrane</keyword>
<dbReference type="InterPro" id="IPR051784">
    <property type="entry name" value="Nod_factor_ABC_transporter"/>
</dbReference>
<dbReference type="InterPro" id="IPR000412">
    <property type="entry name" value="ABC_2_transport"/>
</dbReference>
<dbReference type="Proteomes" id="UP000217076">
    <property type="component" value="Unassembled WGS sequence"/>
</dbReference>
<dbReference type="STRING" id="83401.SAMN05421742_10462"/>
<accession>A0A1G7ZBT3</accession>
<evidence type="ECO:0000313" key="8">
    <source>
        <dbReference type="Proteomes" id="UP000217076"/>
    </source>
</evidence>
<dbReference type="EMBL" id="FNCV01000004">
    <property type="protein sequence ID" value="SDH06089.1"/>
    <property type="molecule type" value="Genomic_DNA"/>
</dbReference>
<feature type="transmembrane region" description="Helical" evidence="5">
    <location>
        <begin position="178"/>
        <end position="196"/>
    </location>
</feature>
<organism evidence="7 8">
    <name type="scientific">Roseospirillum parvum</name>
    <dbReference type="NCBI Taxonomy" id="83401"/>
    <lineage>
        <taxon>Bacteria</taxon>
        <taxon>Pseudomonadati</taxon>
        <taxon>Pseudomonadota</taxon>
        <taxon>Alphaproteobacteria</taxon>
        <taxon>Rhodospirillales</taxon>
        <taxon>Rhodospirillaceae</taxon>
        <taxon>Roseospirillum</taxon>
    </lineage>
</organism>
<keyword evidence="5" id="KW-1003">Cell membrane</keyword>
<name>A0A1G7ZBT3_9PROT</name>
<evidence type="ECO:0000256" key="4">
    <source>
        <dbReference type="ARBA" id="ARBA00023136"/>
    </source>
</evidence>
<feature type="transmembrane region" description="Helical" evidence="5">
    <location>
        <begin position="117"/>
        <end position="135"/>
    </location>
</feature>